<accession>A0ABV3RRI7</accession>
<dbReference type="NCBIfam" id="NF010584">
    <property type="entry name" value="PRK13977.1"/>
    <property type="match status" value="1"/>
</dbReference>
<proteinExistence type="predicted"/>
<dbReference type="EMBL" id="JBFNXX010000011">
    <property type="protein sequence ID" value="MEW9920934.1"/>
    <property type="molecule type" value="Genomic_DNA"/>
</dbReference>
<dbReference type="InterPro" id="IPR010354">
    <property type="entry name" value="Oleate_hydratase"/>
</dbReference>
<dbReference type="PANTHER" id="PTHR37417">
    <property type="entry name" value="67 KDA MYOSIN-CROSS-REACTIVE ANTIGEN FAMILY PROTEIN (AFU_ORTHOLOGUE AFUA_5G09970)"/>
    <property type="match status" value="1"/>
</dbReference>
<dbReference type="Pfam" id="PF06100">
    <property type="entry name" value="MCRA"/>
    <property type="match status" value="1"/>
</dbReference>
<keyword evidence="1" id="KW-1133">Transmembrane helix</keyword>
<gene>
    <name evidence="2" type="ORF">AB2B41_15070</name>
</gene>
<dbReference type="SUPFAM" id="SSF51905">
    <property type="entry name" value="FAD/NAD(P)-binding domain"/>
    <property type="match status" value="1"/>
</dbReference>
<keyword evidence="2" id="KW-0456">Lyase</keyword>
<evidence type="ECO:0000256" key="1">
    <source>
        <dbReference type="SAM" id="Phobius"/>
    </source>
</evidence>
<evidence type="ECO:0000313" key="2">
    <source>
        <dbReference type="EMBL" id="MEW9920934.1"/>
    </source>
</evidence>
<dbReference type="GO" id="GO:0050151">
    <property type="term" value="F:oleate hydratase activity"/>
    <property type="evidence" value="ECO:0007669"/>
    <property type="project" value="UniProtKB-EC"/>
</dbReference>
<feature type="transmembrane region" description="Helical" evidence="1">
    <location>
        <begin position="12"/>
        <end position="29"/>
    </location>
</feature>
<keyword evidence="1" id="KW-0812">Transmembrane</keyword>
<organism evidence="2 3">
    <name type="scientific">Sulfitobacter sediminis</name>
    <dbReference type="NCBI Taxonomy" id="3234186"/>
    <lineage>
        <taxon>Bacteria</taxon>
        <taxon>Pseudomonadati</taxon>
        <taxon>Pseudomonadota</taxon>
        <taxon>Alphaproteobacteria</taxon>
        <taxon>Rhodobacterales</taxon>
        <taxon>Roseobacteraceae</taxon>
        <taxon>Sulfitobacter</taxon>
    </lineage>
</organism>
<dbReference type="PANTHER" id="PTHR37417:SF2">
    <property type="entry name" value="67 KDA MYOSIN-CROSS-REACTIVE ANTIGEN FAMILY PROTEIN (AFU_ORTHOLOGUE AFUA_5G09970)"/>
    <property type="match status" value="1"/>
</dbReference>
<protein>
    <submittedName>
        <fullName evidence="2">Oleate hydratase</fullName>
        <ecNumber evidence="2">4.2.1.53</ecNumber>
    </submittedName>
</protein>
<evidence type="ECO:0000313" key="3">
    <source>
        <dbReference type="Proteomes" id="UP001556098"/>
    </source>
</evidence>
<dbReference type="EC" id="4.2.1.53" evidence="2"/>
<reference evidence="2 3" key="1">
    <citation type="submission" date="2024-07" db="EMBL/GenBank/DDBJ databases">
        <title>Marimonas sp.nov., isolated from tidal-flat sediment.</title>
        <authorList>
            <person name="Jayan J.N."/>
            <person name="Lee S.S."/>
        </authorList>
    </citation>
    <scope>NUCLEOTIDE SEQUENCE [LARGE SCALE GENOMIC DNA]</scope>
    <source>
        <strain evidence="2 3">MJW-29</strain>
    </source>
</reference>
<sequence>MRRRTRMEEAQHHIVGAGIAGLAAAVYLIRDAGCAGRDIHIYEQLDVAGGALDGSGDAEAGYLTRGGRMFEEHFACTFDLLDTIPSADDPSVSVTQDIMAFNRMVPGSSNCRLVRGGKPAEDRFELTLHAQDIVDINRLILMSERSLAGRRIEDFFQPSFFESNFWLMWSTMFSFQPWHALVEMRRYLRRFIHLFPGFTRIAGILRTRYNQYDSLIAPVLRWLEEKGTVVKKGRRLTDVKIDGTLDDRRITALVFEDGGKVDMSDKDRVYLTLGSMTDGAVEGTNDRAPSLDDTFGGAWRLWHRLAARHEGLGRPEVFCSDPQKTAWHSFTVTLDGPEFFEFMEDFTNNRTGTGGLVTFADSGWLLSVVLFHQPHFRDQKRGKYVLWGYGLRGDRDGDFVGKPMWQATGNEIIEELCGQLRLADTQRRWFAGAPVKPCRMPFITSQFMPRQPGDRPAVLPQGAANFAVIGQFCEQPRDCVFTVEYSVRSARNAVAGLTGRVSPPPPVARTDMDPMVLIRAARVLVGM</sequence>
<comment type="caution">
    <text evidence="2">The sequence shown here is derived from an EMBL/GenBank/DDBJ whole genome shotgun (WGS) entry which is preliminary data.</text>
</comment>
<dbReference type="Proteomes" id="UP001556098">
    <property type="component" value="Unassembled WGS sequence"/>
</dbReference>
<dbReference type="InterPro" id="IPR036188">
    <property type="entry name" value="FAD/NAD-bd_sf"/>
</dbReference>
<keyword evidence="3" id="KW-1185">Reference proteome</keyword>
<name>A0ABV3RRI7_9RHOB</name>
<dbReference type="RefSeq" id="WP_367878636.1">
    <property type="nucleotide sequence ID" value="NZ_JBFNXX010000011.1"/>
</dbReference>
<keyword evidence="1" id="KW-0472">Membrane</keyword>
<dbReference type="Gene3D" id="3.50.50.60">
    <property type="entry name" value="FAD/NAD(P)-binding domain"/>
    <property type="match status" value="3"/>
</dbReference>